<evidence type="ECO:0000313" key="1">
    <source>
        <dbReference type="EnsemblMetazoa" id="GAUT002087-PA"/>
    </source>
</evidence>
<protein>
    <submittedName>
        <fullName evidence="1">Uncharacterized protein</fullName>
    </submittedName>
</protein>
<evidence type="ECO:0000313" key="2">
    <source>
        <dbReference type="Proteomes" id="UP000078200"/>
    </source>
</evidence>
<sequence length="203" mass="22496">MAIVRLFSKLAADLLQEARIKIGRTVSTMLHVTLPVRCFKCLECGCIARVCKSKLDMSQCGLNCHKSGQKGKECKNDHECTTCSGKGLRKSLPMRNCHELCITWTIKYLHINAACAKAERLHAALARIMATIGGPSQKRQLLLGKVILAVLVDAAPVWGHSLRRSIYVKITEKLIQTTALSIRCGFRTMSLDAASYHACYHQI</sequence>
<proteinExistence type="predicted"/>
<accession>A0A1A9UEF7</accession>
<dbReference type="AlphaFoldDB" id="A0A1A9UEF7"/>
<dbReference type="EnsemblMetazoa" id="GAUT002087-RA">
    <property type="protein sequence ID" value="GAUT002087-PA"/>
    <property type="gene ID" value="GAUT002087"/>
</dbReference>
<organism evidence="1 2">
    <name type="scientific">Glossina austeni</name>
    <name type="common">Savannah tsetse fly</name>
    <dbReference type="NCBI Taxonomy" id="7395"/>
    <lineage>
        <taxon>Eukaryota</taxon>
        <taxon>Metazoa</taxon>
        <taxon>Ecdysozoa</taxon>
        <taxon>Arthropoda</taxon>
        <taxon>Hexapoda</taxon>
        <taxon>Insecta</taxon>
        <taxon>Pterygota</taxon>
        <taxon>Neoptera</taxon>
        <taxon>Endopterygota</taxon>
        <taxon>Diptera</taxon>
        <taxon>Brachycera</taxon>
        <taxon>Muscomorpha</taxon>
        <taxon>Hippoboscoidea</taxon>
        <taxon>Glossinidae</taxon>
        <taxon>Glossina</taxon>
    </lineage>
</organism>
<dbReference type="VEuPathDB" id="VectorBase:GAUT002087"/>
<reference evidence="1" key="1">
    <citation type="submission" date="2020-05" db="UniProtKB">
        <authorList>
            <consortium name="EnsemblMetazoa"/>
        </authorList>
    </citation>
    <scope>IDENTIFICATION</scope>
    <source>
        <strain evidence="1">TTRI</strain>
    </source>
</reference>
<dbReference type="STRING" id="7395.A0A1A9UEF7"/>
<keyword evidence="2" id="KW-1185">Reference proteome</keyword>
<dbReference type="Proteomes" id="UP000078200">
    <property type="component" value="Unassembled WGS sequence"/>
</dbReference>
<name>A0A1A9UEF7_GLOAU</name>